<dbReference type="AlphaFoldDB" id="A0A4Y7TZ91"/>
<organism evidence="4 5">
    <name type="scientific">Coprinellus micaceus</name>
    <name type="common">Glistening ink-cap mushroom</name>
    <name type="synonym">Coprinus micaceus</name>
    <dbReference type="NCBI Taxonomy" id="71717"/>
    <lineage>
        <taxon>Eukaryota</taxon>
        <taxon>Fungi</taxon>
        <taxon>Dikarya</taxon>
        <taxon>Basidiomycota</taxon>
        <taxon>Agaricomycotina</taxon>
        <taxon>Agaricomycetes</taxon>
        <taxon>Agaricomycetidae</taxon>
        <taxon>Agaricales</taxon>
        <taxon>Agaricineae</taxon>
        <taxon>Psathyrellaceae</taxon>
        <taxon>Coprinellus</taxon>
    </lineage>
</organism>
<keyword evidence="2" id="KW-0812">Transmembrane</keyword>
<keyword evidence="2" id="KW-0472">Membrane</keyword>
<name>A0A4Y7TZ91_COPMI</name>
<proteinExistence type="predicted"/>
<dbReference type="OrthoDB" id="3044561at2759"/>
<comment type="caution">
    <text evidence="4">The sequence shown here is derived from an EMBL/GenBank/DDBJ whole genome shotgun (WGS) entry which is preliminary data.</text>
</comment>
<keyword evidence="2" id="KW-1133">Transmembrane helix</keyword>
<dbReference type="InterPro" id="IPR045340">
    <property type="entry name" value="DUF6533"/>
</dbReference>
<reference evidence="4 5" key="1">
    <citation type="journal article" date="2019" name="Nat. Ecol. Evol.">
        <title>Megaphylogeny resolves global patterns of mushroom evolution.</title>
        <authorList>
            <person name="Varga T."/>
            <person name="Krizsan K."/>
            <person name="Foldi C."/>
            <person name="Dima B."/>
            <person name="Sanchez-Garcia M."/>
            <person name="Sanchez-Ramirez S."/>
            <person name="Szollosi G.J."/>
            <person name="Szarkandi J.G."/>
            <person name="Papp V."/>
            <person name="Albert L."/>
            <person name="Andreopoulos W."/>
            <person name="Angelini C."/>
            <person name="Antonin V."/>
            <person name="Barry K.W."/>
            <person name="Bougher N.L."/>
            <person name="Buchanan P."/>
            <person name="Buyck B."/>
            <person name="Bense V."/>
            <person name="Catcheside P."/>
            <person name="Chovatia M."/>
            <person name="Cooper J."/>
            <person name="Damon W."/>
            <person name="Desjardin D."/>
            <person name="Finy P."/>
            <person name="Geml J."/>
            <person name="Haridas S."/>
            <person name="Hughes K."/>
            <person name="Justo A."/>
            <person name="Karasinski D."/>
            <person name="Kautmanova I."/>
            <person name="Kiss B."/>
            <person name="Kocsube S."/>
            <person name="Kotiranta H."/>
            <person name="LaButti K.M."/>
            <person name="Lechner B.E."/>
            <person name="Liimatainen K."/>
            <person name="Lipzen A."/>
            <person name="Lukacs Z."/>
            <person name="Mihaltcheva S."/>
            <person name="Morgado L.N."/>
            <person name="Niskanen T."/>
            <person name="Noordeloos M.E."/>
            <person name="Ohm R.A."/>
            <person name="Ortiz-Santana B."/>
            <person name="Ovrebo C."/>
            <person name="Racz N."/>
            <person name="Riley R."/>
            <person name="Savchenko A."/>
            <person name="Shiryaev A."/>
            <person name="Soop K."/>
            <person name="Spirin V."/>
            <person name="Szebenyi C."/>
            <person name="Tomsovsky M."/>
            <person name="Tulloss R.E."/>
            <person name="Uehling J."/>
            <person name="Grigoriev I.V."/>
            <person name="Vagvolgyi C."/>
            <person name="Papp T."/>
            <person name="Martin F.M."/>
            <person name="Miettinen O."/>
            <person name="Hibbett D.S."/>
            <person name="Nagy L.G."/>
        </authorList>
    </citation>
    <scope>NUCLEOTIDE SEQUENCE [LARGE SCALE GENOMIC DNA]</scope>
    <source>
        <strain evidence="4 5">FP101781</strain>
    </source>
</reference>
<keyword evidence="5" id="KW-1185">Reference proteome</keyword>
<gene>
    <name evidence="4" type="ORF">FA13DRAFT_5471</name>
</gene>
<dbReference type="EMBL" id="QPFP01000001">
    <property type="protein sequence ID" value="TEB39497.1"/>
    <property type="molecule type" value="Genomic_DNA"/>
</dbReference>
<evidence type="ECO:0000256" key="2">
    <source>
        <dbReference type="SAM" id="Phobius"/>
    </source>
</evidence>
<evidence type="ECO:0000313" key="4">
    <source>
        <dbReference type="EMBL" id="TEB39497.1"/>
    </source>
</evidence>
<accession>A0A4Y7TZ91</accession>
<dbReference type="Pfam" id="PF20151">
    <property type="entry name" value="DUF6533"/>
    <property type="match status" value="1"/>
</dbReference>
<evidence type="ECO:0000313" key="5">
    <source>
        <dbReference type="Proteomes" id="UP000298030"/>
    </source>
</evidence>
<feature type="transmembrane region" description="Helical" evidence="2">
    <location>
        <begin position="20"/>
        <end position="39"/>
    </location>
</feature>
<feature type="transmembrane region" description="Helical" evidence="2">
    <location>
        <begin position="172"/>
        <end position="192"/>
    </location>
</feature>
<sequence length="311" mass="35385">MSNTDALTSLFAAFKRLQIRNYTTVASLVFLILEHLQTLESEVELVWASKLNAVNVLFFGARYLGFINIPILFLLEFELSTTPETCKVYHGSILMIMAVSTTCSDAIAYIRLCALANRSRIIQLYLYIQFIVVYLAFYATLLIDLEETIYIPSPYPDQYPCYRIRRLKELMAVPFIIVLFSMISTCIIHLFLVTHCYYDSKNPLLRVFYVDGTLTYVFMAAVTFGKVLLHVTGPDEYLALLTAPHQAIHSTLAARMLLRMRETAQEDDCAVYGEQRLTDLVFTPPDTTEEPTNPDTDVAISPRRYSTDDAA</sequence>
<evidence type="ECO:0000256" key="1">
    <source>
        <dbReference type="SAM" id="MobiDB-lite"/>
    </source>
</evidence>
<feature type="transmembrane region" description="Helical" evidence="2">
    <location>
        <begin position="93"/>
        <end position="112"/>
    </location>
</feature>
<feature type="transmembrane region" description="Helical" evidence="2">
    <location>
        <begin position="124"/>
        <end position="143"/>
    </location>
</feature>
<feature type="region of interest" description="Disordered" evidence="1">
    <location>
        <begin position="283"/>
        <end position="311"/>
    </location>
</feature>
<feature type="domain" description="DUF6533" evidence="3">
    <location>
        <begin position="22"/>
        <end position="67"/>
    </location>
</feature>
<protein>
    <recommendedName>
        <fullName evidence="3">DUF6533 domain-containing protein</fullName>
    </recommendedName>
</protein>
<dbReference type="Proteomes" id="UP000298030">
    <property type="component" value="Unassembled WGS sequence"/>
</dbReference>
<feature type="transmembrane region" description="Helical" evidence="2">
    <location>
        <begin position="204"/>
        <end position="225"/>
    </location>
</feature>
<feature type="compositionally biased region" description="Low complexity" evidence="1">
    <location>
        <begin position="283"/>
        <end position="297"/>
    </location>
</feature>
<evidence type="ECO:0000259" key="3">
    <source>
        <dbReference type="Pfam" id="PF20151"/>
    </source>
</evidence>
<feature type="transmembrane region" description="Helical" evidence="2">
    <location>
        <begin position="51"/>
        <end position="73"/>
    </location>
</feature>